<dbReference type="Pfam" id="PF15785">
    <property type="entry name" value="SMG1"/>
    <property type="match status" value="1"/>
</dbReference>
<accession>A0A7M7TCU8</accession>
<dbReference type="RefSeq" id="XP_032454231.1">
    <property type="nucleotide sequence ID" value="XM_032598340.1"/>
</dbReference>
<dbReference type="InParanoid" id="A0A7M7TCU8"/>
<dbReference type="GeneID" id="100677819"/>
<dbReference type="RefSeq" id="XP_016836566.2">
    <property type="nucleotide sequence ID" value="XM_016981077.3"/>
</dbReference>
<reference evidence="1" key="1">
    <citation type="submission" date="2021-01" db="UniProtKB">
        <authorList>
            <consortium name="EnsemblMetazoa"/>
        </authorList>
    </citation>
    <scope>IDENTIFICATION</scope>
</reference>
<sequence length="260" mass="29963">MAVCKNIESLLKAKQVSWSEEIYSNIVDLATLHLTSLDKTVRETYGHLLMNIPLNIVIPKLNKAGLLSDDKKFRNIQNYSCESLILAQRLHMRSNNGEMQAQHFKTYMAFLLLEYYFDAFGLSEVFILCWPTISDNETIAKMYELALANRTFLFFWGGFEAAQHSVPPWVNLRKLSQLLKAFSGHWRVRFPVQLKFLKKINAVSTTRCTSIRESDNWSSFWSILSALFIMQLRAALSLYCRTPSLYARSSIPTDQRAKNG</sequence>
<dbReference type="EnsemblMetazoa" id="XM_032598340">
    <property type="protein sequence ID" value="XP_032454231"/>
    <property type="gene ID" value="LOC100677819"/>
</dbReference>
<dbReference type="OrthoDB" id="10065496at2759"/>
<dbReference type="InterPro" id="IPR031559">
    <property type="entry name" value="SMG1"/>
</dbReference>
<dbReference type="GO" id="GO:0004674">
    <property type="term" value="F:protein serine/threonine kinase activity"/>
    <property type="evidence" value="ECO:0007669"/>
    <property type="project" value="InterPro"/>
</dbReference>
<evidence type="ECO:0000313" key="2">
    <source>
        <dbReference type="Proteomes" id="UP000002358"/>
    </source>
</evidence>
<dbReference type="KEGG" id="nvi:100677819"/>
<protein>
    <submittedName>
        <fullName evidence="1">Uncharacterized protein</fullName>
    </submittedName>
</protein>
<dbReference type="GO" id="GO:0000184">
    <property type="term" value="P:nuclear-transcribed mRNA catabolic process, nonsense-mediated decay"/>
    <property type="evidence" value="ECO:0007669"/>
    <property type="project" value="InterPro"/>
</dbReference>
<organism evidence="1 2">
    <name type="scientific">Nasonia vitripennis</name>
    <name type="common">Parasitic wasp</name>
    <dbReference type="NCBI Taxonomy" id="7425"/>
    <lineage>
        <taxon>Eukaryota</taxon>
        <taxon>Metazoa</taxon>
        <taxon>Ecdysozoa</taxon>
        <taxon>Arthropoda</taxon>
        <taxon>Hexapoda</taxon>
        <taxon>Insecta</taxon>
        <taxon>Pterygota</taxon>
        <taxon>Neoptera</taxon>
        <taxon>Endopterygota</taxon>
        <taxon>Hymenoptera</taxon>
        <taxon>Apocrita</taxon>
        <taxon>Proctotrupomorpha</taxon>
        <taxon>Chalcidoidea</taxon>
        <taxon>Pteromalidae</taxon>
        <taxon>Pteromalinae</taxon>
        <taxon>Nasonia</taxon>
    </lineage>
</organism>
<proteinExistence type="predicted"/>
<dbReference type="AlphaFoldDB" id="A0A7M7TCU8"/>
<dbReference type="Proteomes" id="UP000002358">
    <property type="component" value="Chromosome 1"/>
</dbReference>
<evidence type="ECO:0000313" key="1">
    <source>
        <dbReference type="EnsemblMetazoa" id="XP_032454231"/>
    </source>
</evidence>
<keyword evidence="2" id="KW-1185">Reference proteome</keyword>
<name>A0A7M7TCU8_NASVI</name>